<accession>V4HNS2</accession>
<dbReference type="PATRIC" id="fig|1353533.3.peg.4158"/>
<proteinExistence type="predicted"/>
<dbReference type="SUPFAM" id="SSF56281">
    <property type="entry name" value="Metallo-hydrolase/oxidoreductase"/>
    <property type="match status" value="1"/>
</dbReference>
<dbReference type="InterPro" id="IPR036866">
    <property type="entry name" value="RibonucZ/Hydroxyglut_hydro"/>
</dbReference>
<protein>
    <recommendedName>
        <fullName evidence="3">Metallo-beta-lactamase domain-containing protein</fullName>
    </recommendedName>
</protein>
<dbReference type="GeneID" id="29919759"/>
<dbReference type="AlphaFoldDB" id="V4HNS2"/>
<sequence>MPHIYPEASPHGEIEQIFPNIFMVKGSIQMGPGLQISRNMIILRHEGQLTLVSAIRLNEQGLKQLSTLGEVKHIVRLGAYHLGHMNGVDDEFYLDYFDAKLWLLPGMKTVVPNDKVSLMTKANLPIPNIELFVFDSSPMPEGILSLTQGDGVIITADSLQNWRVADEYFSPQASAMLSKAGFIKPANIGPEWRRANSPSFADFKQVKRLRFKHLLPSHGTPLLNTAKQEVNATIAHLYCHEDNNA</sequence>
<reference evidence="1 2" key="1">
    <citation type="submission" date="2013-07" db="EMBL/GenBank/DDBJ databases">
        <title>Draft genome sequence of Pseudoalteromonas luteoviolacea 2ta16.</title>
        <authorList>
            <person name="Allen E.E."/>
            <person name="Azam F."/>
            <person name="Podell S."/>
        </authorList>
    </citation>
    <scope>NUCLEOTIDE SEQUENCE [LARGE SCALE GENOMIC DNA]</scope>
    <source>
        <strain evidence="1 2">2ta16</strain>
    </source>
</reference>
<evidence type="ECO:0000313" key="2">
    <source>
        <dbReference type="Proteomes" id="UP000017820"/>
    </source>
</evidence>
<name>V4HNS2_PSEL2</name>
<evidence type="ECO:0008006" key="3">
    <source>
        <dbReference type="Google" id="ProtNLM"/>
    </source>
</evidence>
<organism evidence="1 2">
    <name type="scientific">Pseudoalteromonas luteoviolacea (strain 2ta16)</name>
    <dbReference type="NCBI Taxonomy" id="1353533"/>
    <lineage>
        <taxon>Bacteria</taxon>
        <taxon>Pseudomonadati</taxon>
        <taxon>Pseudomonadota</taxon>
        <taxon>Gammaproteobacteria</taxon>
        <taxon>Alteromonadales</taxon>
        <taxon>Pseudoalteromonadaceae</taxon>
        <taxon>Pseudoalteromonas</taxon>
    </lineage>
</organism>
<gene>
    <name evidence="1" type="ORF">PL2TA16_00207</name>
</gene>
<dbReference type="Proteomes" id="UP000017820">
    <property type="component" value="Unassembled WGS sequence"/>
</dbReference>
<evidence type="ECO:0000313" key="1">
    <source>
        <dbReference type="EMBL" id="ESP91408.1"/>
    </source>
</evidence>
<comment type="caution">
    <text evidence="1">The sequence shown here is derived from an EMBL/GenBank/DDBJ whole genome shotgun (WGS) entry which is preliminary data.</text>
</comment>
<dbReference type="EMBL" id="AUSV01000113">
    <property type="protein sequence ID" value="ESP91408.1"/>
    <property type="molecule type" value="Genomic_DNA"/>
</dbReference>
<dbReference type="RefSeq" id="WP_023401010.1">
    <property type="nucleotide sequence ID" value="NZ_AUSV01000113.1"/>
</dbReference>